<dbReference type="EMBL" id="NCQP01000006">
    <property type="protein sequence ID" value="OWJ54314.1"/>
    <property type="molecule type" value="Genomic_DNA"/>
</dbReference>
<organism evidence="1 2">
    <name type="scientific">Pyrodictium delaneyi</name>
    <dbReference type="NCBI Taxonomy" id="1273541"/>
    <lineage>
        <taxon>Archaea</taxon>
        <taxon>Thermoproteota</taxon>
        <taxon>Thermoprotei</taxon>
        <taxon>Desulfurococcales</taxon>
        <taxon>Pyrodictiaceae</taxon>
        <taxon>Pyrodictium</taxon>
    </lineage>
</organism>
<keyword evidence="2" id="KW-1185">Reference proteome</keyword>
<name>A0A211YN16_9CREN</name>
<evidence type="ECO:0008006" key="3">
    <source>
        <dbReference type="Google" id="ProtNLM"/>
    </source>
</evidence>
<comment type="caution">
    <text evidence="1">The sequence shown here is derived from an EMBL/GenBank/DDBJ whole genome shotgun (WGS) entry which is preliminary data.</text>
</comment>
<protein>
    <recommendedName>
        <fullName evidence="3">MIP18 family-like domain-containing protein</fullName>
    </recommendedName>
</protein>
<sequence>MLTSLLRGLVVRRPGLEGQGGAEGPLADRLREAEEALRSVVLPGYDVDIISAGLVERIRVGLDGKSIMVVLGYSRSNPGCSFCRFISSVAWTKIIRDTRRALAARGFDKIVLVDGATGAELDA</sequence>
<accession>A0A211YN16</accession>
<evidence type="ECO:0000313" key="2">
    <source>
        <dbReference type="Proteomes" id="UP000196694"/>
    </source>
</evidence>
<dbReference type="AlphaFoldDB" id="A0A211YN16"/>
<gene>
    <name evidence="1" type="ORF">Pdsh_07460</name>
</gene>
<evidence type="ECO:0000313" key="1">
    <source>
        <dbReference type="EMBL" id="OWJ54314.1"/>
    </source>
</evidence>
<reference evidence="1 2" key="1">
    <citation type="submission" date="2017-05" db="EMBL/GenBank/DDBJ databases">
        <title>The draft genome of the hyperthermophilic archaeon 'Pyrodictium delaneyi strain Hulk', an iron and nitrate reducer, reveals the capacity for sulfate reduction.</title>
        <authorList>
            <person name="Demey L.M."/>
            <person name="Miller C."/>
            <person name="Manzella M."/>
            <person name="Reguera G."/>
            <person name="Kashefi K."/>
        </authorList>
    </citation>
    <scope>NUCLEOTIDE SEQUENCE [LARGE SCALE GENOMIC DNA]</scope>
    <source>
        <strain evidence="1 2">Hulk</strain>
    </source>
</reference>
<dbReference type="Proteomes" id="UP000196694">
    <property type="component" value="Unassembled WGS sequence"/>
</dbReference>
<proteinExistence type="predicted"/>
<dbReference type="InterPro" id="IPR034904">
    <property type="entry name" value="FSCA_dom_sf"/>
</dbReference>
<dbReference type="SUPFAM" id="SSF117916">
    <property type="entry name" value="Fe-S cluster assembly (FSCA) domain-like"/>
    <property type="match status" value="1"/>
</dbReference>